<feature type="region of interest" description="Disordered" evidence="11">
    <location>
        <begin position="197"/>
        <end position="290"/>
    </location>
</feature>
<dbReference type="SUPFAM" id="SSF56112">
    <property type="entry name" value="Protein kinase-like (PK-like)"/>
    <property type="match status" value="1"/>
</dbReference>
<sequence>MNGDLSLSQSLGGLRIANPDEDPTSPSLPPQQASEDAQSRPADRPPSSQASSSSTVTEKPRQSIPTHLLPEPQPQAGSLGFNPETFSVNSSTSASTTPPAHVSPMAVDQPSYGTSPRLSHRQSMPLSYQAQQQTSLPTYAAGPIAQQRGFPPSQNLRERPMSTSLYNHPNLSSSSATAAANPGTYRYNDEAMVSDIRRTSSSRVPPPAAMHGGIPSREASRSYRQPGQILGGNGPAPPRRSSRRIPVEGAPGMGHLSSSPYGLEGGPLSSNEEWKERGAAVGTRQEVDQNGRPVTRVVKKGVKDFNFGRTLGEGSYSTVLAATDRQTLREYAIKVLDKRHIIKEKKVKYVNIEKDTLNRLTEHPGVVRLYYTFQDERSLYFVLDLASGGELLGFLKKMTTFDVECTRFYGAQILDAIDYMHCKGVIHRDLKPENVLLDDQMHVKITDFGTAKILDQKKSNGVGSVSGDPLEGMESDRAQSFVGTAEYVSPELLTDKNACKASDLWAFGCIIYQLLAGRPPFKAANEYQTFQKIVGLEYTFPDGFPPVAKDLVERLLVLDPIKRLPMEHIKSHQFFDGITWGKGLWKQKAPRLRSYVPPPHEPIRLNGPTTPGTAAGNQLRPTPRLITELPPPSQLDIDWSPVLTKRDERILKLGNMFVTQHPPGHTPGKADEAAAETPKKFSRFFSSNTIKKRQRLVMITSNARVLMCASGTNDKKLKEEVSLLSPGCAWRDFRDSKGLTGWLVETREKQYVFEDTKSTTSDPDGSKYSTQEWLDSIEQARDFALSQSMTNSYAGDSAFNDINSSLSSPTSTLGGDSALDGVNIPTARHLRKETHGDADSLKGRKRFSKRHSKNGLANF</sequence>
<organism evidence="13 14">
    <name type="scientific">Aaosphaeria arxii CBS 175.79</name>
    <dbReference type="NCBI Taxonomy" id="1450172"/>
    <lineage>
        <taxon>Eukaryota</taxon>
        <taxon>Fungi</taxon>
        <taxon>Dikarya</taxon>
        <taxon>Ascomycota</taxon>
        <taxon>Pezizomycotina</taxon>
        <taxon>Dothideomycetes</taxon>
        <taxon>Pleosporomycetidae</taxon>
        <taxon>Pleosporales</taxon>
        <taxon>Pleosporales incertae sedis</taxon>
        <taxon>Aaosphaeria</taxon>
    </lineage>
</organism>
<feature type="compositionally biased region" description="Low complexity" evidence="11">
    <location>
        <begin position="45"/>
        <end position="54"/>
    </location>
</feature>
<keyword evidence="4" id="KW-0808">Transferase</keyword>
<feature type="region of interest" description="Disordered" evidence="11">
    <location>
        <begin position="596"/>
        <end position="631"/>
    </location>
</feature>
<feature type="compositionally biased region" description="Polar residues" evidence="11">
    <location>
        <begin position="607"/>
        <end position="620"/>
    </location>
</feature>
<dbReference type="Proteomes" id="UP000799778">
    <property type="component" value="Unassembled WGS sequence"/>
</dbReference>
<dbReference type="GO" id="GO:0004674">
    <property type="term" value="F:protein serine/threonine kinase activity"/>
    <property type="evidence" value="ECO:0007669"/>
    <property type="project" value="UniProtKB-KW"/>
</dbReference>
<dbReference type="PANTHER" id="PTHR24356:SF163">
    <property type="entry name" value="3-PHOSPHOINOSITIDE-DEPENDENT PROTEIN KINASE 1-RELATED"/>
    <property type="match status" value="1"/>
</dbReference>
<evidence type="ECO:0000313" key="14">
    <source>
        <dbReference type="Proteomes" id="UP000799778"/>
    </source>
</evidence>
<dbReference type="GeneID" id="54288878"/>
<dbReference type="InterPro" id="IPR000719">
    <property type="entry name" value="Prot_kinase_dom"/>
</dbReference>
<dbReference type="EC" id="2.7.11.1" evidence="2"/>
<keyword evidence="5 10" id="KW-0547">Nucleotide-binding</keyword>
<dbReference type="Pfam" id="PF00069">
    <property type="entry name" value="Pkinase"/>
    <property type="match status" value="1"/>
</dbReference>
<evidence type="ECO:0000313" key="13">
    <source>
        <dbReference type="EMBL" id="KAF2020811.1"/>
    </source>
</evidence>
<evidence type="ECO:0000256" key="5">
    <source>
        <dbReference type="ARBA" id="ARBA00022741"/>
    </source>
</evidence>
<feature type="binding site" evidence="10">
    <location>
        <position position="334"/>
    </location>
    <ligand>
        <name>ATP</name>
        <dbReference type="ChEBI" id="CHEBI:30616"/>
    </ligand>
</feature>
<evidence type="ECO:0000256" key="7">
    <source>
        <dbReference type="ARBA" id="ARBA00022840"/>
    </source>
</evidence>
<keyword evidence="7 10" id="KW-0067">ATP-binding</keyword>
<dbReference type="OrthoDB" id="347657at2759"/>
<feature type="region of interest" description="Disordered" evidence="11">
    <location>
        <begin position="1"/>
        <end position="133"/>
    </location>
</feature>
<comment type="catalytic activity">
    <reaction evidence="8">
        <text>L-threonyl-[protein] + ATP = O-phospho-L-threonyl-[protein] + ADP + H(+)</text>
        <dbReference type="Rhea" id="RHEA:46608"/>
        <dbReference type="Rhea" id="RHEA-COMP:11060"/>
        <dbReference type="Rhea" id="RHEA-COMP:11605"/>
        <dbReference type="ChEBI" id="CHEBI:15378"/>
        <dbReference type="ChEBI" id="CHEBI:30013"/>
        <dbReference type="ChEBI" id="CHEBI:30616"/>
        <dbReference type="ChEBI" id="CHEBI:61977"/>
        <dbReference type="ChEBI" id="CHEBI:456216"/>
        <dbReference type="EC" id="2.7.11.1"/>
    </reaction>
</comment>
<dbReference type="SMART" id="SM00220">
    <property type="entry name" value="S_TKc"/>
    <property type="match status" value="1"/>
</dbReference>
<gene>
    <name evidence="13" type="ORF">BU24DRAFT_456844</name>
</gene>
<evidence type="ECO:0000256" key="2">
    <source>
        <dbReference type="ARBA" id="ARBA00012513"/>
    </source>
</evidence>
<comment type="catalytic activity">
    <reaction evidence="9">
        <text>L-seryl-[protein] + ATP = O-phospho-L-seryl-[protein] + ADP + H(+)</text>
        <dbReference type="Rhea" id="RHEA:17989"/>
        <dbReference type="Rhea" id="RHEA-COMP:9863"/>
        <dbReference type="Rhea" id="RHEA-COMP:11604"/>
        <dbReference type="ChEBI" id="CHEBI:15378"/>
        <dbReference type="ChEBI" id="CHEBI:29999"/>
        <dbReference type="ChEBI" id="CHEBI:30616"/>
        <dbReference type="ChEBI" id="CHEBI:83421"/>
        <dbReference type="ChEBI" id="CHEBI:456216"/>
        <dbReference type="EC" id="2.7.11.1"/>
    </reaction>
</comment>
<accession>A0A6A5Y7U4</accession>
<feature type="compositionally biased region" description="Low complexity" evidence="11">
    <location>
        <begin position="1"/>
        <end position="14"/>
    </location>
</feature>
<evidence type="ECO:0000256" key="6">
    <source>
        <dbReference type="ARBA" id="ARBA00022777"/>
    </source>
</evidence>
<dbReference type="PROSITE" id="PS00108">
    <property type="entry name" value="PROTEIN_KINASE_ST"/>
    <property type="match status" value="1"/>
</dbReference>
<dbReference type="InterPro" id="IPR039046">
    <property type="entry name" value="PDPK1"/>
</dbReference>
<feature type="region of interest" description="Disordered" evidence="11">
    <location>
        <begin position="829"/>
        <end position="859"/>
    </location>
</feature>
<dbReference type="Gene3D" id="1.10.510.10">
    <property type="entry name" value="Transferase(Phosphotransferase) domain 1"/>
    <property type="match status" value="1"/>
</dbReference>
<evidence type="ECO:0000256" key="10">
    <source>
        <dbReference type="PROSITE-ProRule" id="PRU10141"/>
    </source>
</evidence>
<dbReference type="AlphaFoldDB" id="A0A6A5Y7U4"/>
<feature type="compositionally biased region" description="Basic residues" evidence="11">
    <location>
        <begin position="843"/>
        <end position="853"/>
    </location>
</feature>
<dbReference type="InterPro" id="IPR008271">
    <property type="entry name" value="Ser/Thr_kinase_AS"/>
</dbReference>
<keyword evidence="14" id="KW-1185">Reference proteome</keyword>
<dbReference type="FunFam" id="1.10.510.10:FF:000163">
    <property type="entry name" value="3-phosphoinositide-dependent protein kinase 1"/>
    <property type="match status" value="1"/>
</dbReference>
<evidence type="ECO:0000256" key="4">
    <source>
        <dbReference type="ARBA" id="ARBA00022679"/>
    </source>
</evidence>
<proteinExistence type="inferred from homology"/>
<evidence type="ECO:0000256" key="1">
    <source>
        <dbReference type="ARBA" id="ARBA00010006"/>
    </source>
</evidence>
<comment type="similarity">
    <text evidence="1">Belongs to the protein kinase superfamily. AGC Ser/Thr protein kinase family. PDPK1 subfamily.</text>
</comment>
<dbReference type="InterPro" id="IPR017441">
    <property type="entry name" value="Protein_kinase_ATP_BS"/>
</dbReference>
<dbReference type="InterPro" id="IPR050236">
    <property type="entry name" value="Ser_Thr_kinase_AGC"/>
</dbReference>
<feature type="compositionally biased region" description="Polar residues" evidence="11">
    <location>
        <begin position="111"/>
        <end position="133"/>
    </location>
</feature>
<keyword evidence="3" id="KW-0723">Serine/threonine-protein kinase</keyword>
<feature type="domain" description="Protein kinase" evidence="12">
    <location>
        <begin position="305"/>
        <end position="575"/>
    </location>
</feature>
<evidence type="ECO:0000256" key="9">
    <source>
        <dbReference type="ARBA" id="ARBA00048679"/>
    </source>
</evidence>
<name>A0A6A5Y7U4_9PLEO</name>
<dbReference type="GO" id="GO:0035556">
    <property type="term" value="P:intracellular signal transduction"/>
    <property type="evidence" value="ECO:0007669"/>
    <property type="project" value="TreeGrafter"/>
</dbReference>
<dbReference type="RefSeq" id="XP_033389150.1">
    <property type="nucleotide sequence ID" value="XM_033531481.1"/>
</dbReference>
<dbReference type="PROSITE" id="PS00107">
    <property type="entry name" value="PROTEIN_KINASE_ATP"/>
    <property type="match status" value="1"/>
</dbReference>
<evidence type="ECO:0000256" key="8">
    <source>
        <dbReference type="ARBA" id="ARBA00047899"/>
    </source>
</evidence>
<dbReference type="PROSITE" id="PS50011">
    <property type="entry name" value="PROTEIN_KINASE_DOM"/>
    <property type="match status" value="1"/>
</dbReference>
<dbReference type="Gene3D" id="3.30.200.20">
    <property type="entry name" value="Phosphorylase Kinase, domain 1"/>
    <property type="match status" value="1"/>
</dbReference>
<evidence type="ECO:0000259" key="12">
    <source>
        <dbReference type="PROSITE" id="PS50011"/>
    </source>
</evidence>
<dbReference type="EMBL" id="ML978066">
    <property type="protein sequence ID" value="KAF2020811.1"/>
    <property type="molecule type" value="Genomic_DNA"/>
</dbReference>
<evidence type="ECO:0000256" key="11">
    <source>
        <dbReference type="SAM" id="MobiDB-lite"/>
    </source>
</evidence>
<feature type="compositionally biased region" description="Low complexity" evidence="11">
    <location>
        <begin position="87"/>
        <end position="104"/>
    </location>
</feature>
<reference evidence="13" key="1">
    <citation type="journal article" date="2020" name="Stud. Mycol.">
        <title>101 Dothideomycetes genomes: a test case for predicting lifestyles and emergence of pathogens.</title>
        <authorList>
            <person name="Haridas S."/>
            <person name="Albert R."/>
            <person name="Binder M."/>
            <person name="Bloem J."/>
            <person name="Labutti K."/>
            <person name="Salamov A."/>
            <person name="Andreopoulos B."/>
            <person name="Baker S."/>
            <person name="Barry K."/>
            <person name="Bills G."/>
            <person name="Bluhm B."/>
            <person name="Cannon C."/>
            <person name="Castanera R."/>
            <person name="Culley D."/>
            <person name="Daum C."/>
            <person name="Ezra D."/>
            <person name="Gonzalez J."/>
            <person name="Henrissat B."/>
            <person name="Kuo A."/>
            <person name="Liang C."/>
            <person name="Lipzen A."/>
            <person name="Lutzoni F."/>
            <person name="Magnuson J."/>
            <person name="Mondo S."/>
            <person name="Nolan M."/>
            <person name="Ohm R."/>
            <person name="Pangilinan J."/>
            <person name="Park H.-J."/>
            <person name="Ramirez L."/>
            <person name="Alfaro M."/>
            <person name="Sun H."/>
            <person name="Tritt A."/>
            <person name="Yoshinaga Y."/>
            <person name="Zwiers L.-H."/>
            <person name="Turgeon B."/>
            <person name="Goodwin S."/>
            <person name="Spatafora J."/>
            <person name="Crous P."/>
            <person name="Grigoriev I."/>
        </authorList>
    </citation>
    <scope>NUCLEOTIDE SEQUENCE</scope>
    <source>
        <strain evidence="13">CBS 175.79</strain>
    </source>
</reference>
<feature type="compositionally biased region" description="Basic and acidic residues" evidence="11">
    <location>
        <begin position="833"/>
        <end position="842"/>
    </location>
</feature>
<dbReference type="GO" id="GO:0005524">
    <property type="term" value="F:ATP binding"/>
    <property type="evidence" value="ECO:0007669"/>
    <property type="project" value="UniProtKB-UniRule"/>
</dbReference>
<protein>
    <recommendedName>
        <fullName evidence="2">non-specific serine/threonine protein kinase</fullName>
        <ecNumber evidence="2">2.7.11.1</ecNumber>
    </recommendedName>
</protein>
<dbReference type="PANTHER" id="PTHR24356">
    <property type="entry name" value="SERINE/THREONINE-PROTEIN KINASE"/>
    <property type="match status" value="1"/>
</dbReference>
<dbReference type="InterPro" id="IPR011009">
    <property type="entry name" value="Kinase-like_dom_sf"/>
</dbReference>
<keyword evidence="6 13" id="KW-0418">Kinase</keyword>
<dbReference type="CDD" id="cd05581">
    <property type="entry name" value="STKc_PDK1"/>
    <property type="match status" value="1"/>
</dbReference>
<evidence type="ECO:0000256" key="3">
    <source>
        <dbReference type="ARBA" id="ARBA00022527"/>
    </source>
</evidence>
<dbReference type="FunFam" id="3.30.200.20:FF:000128">
    <property type="entry name" value="Serine/threonine-protein kinase ksg1"/>
    <property type="match status" value="1"/>
</dbReference>